<accession>A0ABT2LWT9</accession>
<dbReference type="RefSeq" id="WP_260978197.1">
    <property type="nucleotide sequence ID" value="NZ_JAODBU010000002.1"/>
</dbReference>
<name>A0ABT2LWT9_9FIRM</name>
<sequence>MIKVEKYDYNQEKELWFETYLNYNDYNLSHAYCAFISNGYDVENQENAKKMHKRRLEIKKRYGIIE</sequence>
<dbReference type="Proteomes" id="UP001431199">
    <property type="component" value="Unassembled WGS sequence"/>
</dbReference>
<protein>
    <recommendedName>
        <fullName evidence="3">Phage protein</fullName>
    </recommendedName>
</protein>
<keyword evidence="2" id="KW-1185">Reference proteome</keyword>
<gene>
    <name evidence="1" type="ORF">N5B56_01500</name>
</gene>
<reference evidence="1" key="1">
    <citation type="submission" date="2022-09" db="EMBL/GenBank/DDBJ databases">
        <title>Eubacterium sp. LFL-14 isolated from human feces.</title>
        <authorList>
            <person name="Liu F."/>
        </authorList>
    </citation>
    <scope>NUCLEOTIDE SEQUENCE</scope>
    <source>
        <strain evidence="1">LFL-14</strain>
    </source>
</reference>
<proteinExistence type="predicted"/>
<evidence type="ECO:0000313" key="2">
    <source>
        <dbReference type="Proteomes" id="UP001431199"/>
    </source>
</evidence>
<organism evidence="1 2">
    <name type="scientific">Eubacterium album</name>
    <dbReference type="NCBI Taxonomy" id="2978477"/>
    <lineage>
        <taxon>Bacteria</taxon>
        <taxon>Bacillati</taxon>
        <taxon>Bacillota</taxon>
        <taxon>Clostridia</taxon>
        <taxon>Eubacteriales</taxon>
        <taxon>Eubacteriaceae</taxon>
        <taxon>Eubacterium</taxon>
    </lineage>
</organism>
<evidence type="ECO:0008006" key="3">
    <source>
        <dbReference type="Google" id="ProtNLM"/>
    </source>
</evidence>
<comment type="caution">
    <text evidence="1">The sequence shown here is derived from an EMBL/GenBank/DDBJ whole genome shotgun (WGS) entry which is preliminary data.</text>
</comment>
<evidence type="ECO:0000313" key="1">
    <source>
        <dbReference type="EMBL" id="MCT7397761.1"/>
    </source>
</evidence>
<dbReference type="EMBL" id="JAODBU010000002">
    <property type="protein sequence ID" value="MCT7397761.1"/>
    <property type="molecule type" value="Genomic_DNA"/>
</dbReference>